<evidence type="ECO:0000256" key="2">
    <source>
        <dbReference type="ARBA" id="ARBA00023004"/>
    </source>
</evidence>
<feature type="domain" description="4Fe-4S ferredoxin-type" evidence="4">
    <location>
        <begin position="214"/>
        <end position="244"/>
    </location>
</feature>
<dbReference type="EMBL" id="JRYO01000135">
    <property type="protein sequence ID" value="KHE92318.1"/>
    <property type="molecule type" value="Genomic_DNA"/>
</dbReference>
<name>A0A0B0EMG4_9BACT</name>
<dbReference type="SUPFAM" id="SSF46548">
    <property type="entry name" value="alpha-helical ferredoxin"/>
    <property type="match status" value="1"/>
</dbReference>
<feature type="domain" description="4Fe-4S ferredoxin-type" evidence="4">
    <location>
        <begin position="161"/>
        <end position="182"/>
    </location>
</feature>
<evidence type="ECO:0000256" key="3">
    <source>
        <dbReference type="ARBA" id="ARBA00023014"/>
    </source>
</evidence>
<keyword evidence="1" id="KW-0479">Metal-binding</keyword>
<dbReference type="AlphaFoldDB" id="A0A0B0EMG4"/>
<protein>
    <recommendedName>
        <fullName evidence="4">4Fe-4S ferredoxin-type domain-containing protein</fullName>
    </recommendedName>
</protein>
<accession>A0A0B0EMG4</accession>
<dbReference type="Gene3D" id="1.10.1060.10">
    <property type="entry name" value="Alpha-helical ferredoxin"/>
    <property type="match status" value="1"/>
</dbReference>
<dbReference type="PROSITE" id="PS00198">
    <property type="entry name" value="4FE4S_FER_1"/>
    <property type="match status" value="1"/>
</dbReference>
<evidence type="ECO:0000259" key="4">
    <source>
        <dbReference type="PROSITE" id="PS51379"/>
    </source>
</evidence>
<dbReference type="InterPro" id="IPR009051">
    <property type="entry name" value="Helical_ferredxn"/>
</dbReference>
<reference evidence="5 6" key="1">
    <citation type="submission" date="2014-10" db="EMBL/GenBank/DDBJ databases">
        <title>Draft genome of anammox bacterium scalindua brodae, obtained using differential coverage binning of sequence data from two enrichment reactors.</title>
        <authorList>
            <person name="Speth D.R."/>
            <person name="Russ L."/>
            <person name="Kartal B."/>
            <person name="Op den Camp H.J."/>
            <person name="Dutilh B.E."/>
            <person name="Jetten M.S."/>
        </authorList>
    </citation>
    <scope>NUCLEOTIDE SEQUENCE [LARGE SCALE GENOMIC DNA]</scope>
    <source>
        <strain evidence="5">RU1</strain>
    </source>
</reference>
<comment type="caution">
    <text evidence="5">The sequence shown here is derived from an EMBL/GenBank/DDBJ whole genome shotgun (WGS) entry which is preliminary data.</text>
</comment>
<dbReference type="Pfam" id="PF13183">
    <property type="entry name" value="Fer4_8"/>
    <property type="match status" value="1"/>
</dbReference>
<keyword evidence="3" id="KW-0411">Iron-sulfur</keyword>
<evidence type="ECO:0000256" key="1">
    <source>
        <dbReference type="ARBA" id="ARBA00022723"/>
    </source>
</evidence>
<dbReference type="InterPro" id="IPR017900">
    <property type="entry name" value="4Fe4S_Fe_S_CS"/>
</dbReference>
<dbReference type="GO" id="GO:0051536">
    <property type="term" value="F:iron-sulfur cluster binding"/>
    <property type="evidence" value="ECO:0007669"/>
    <property type="project" value="UniProtKB-KW"/>
</dbReference>
<dbReference type="GO" id="GO:0046872">
    <property type="term" value="F:metal ion binding"/>
    <property type="evidence" value="ECO:0007669"/>
    <property type="project" value="UniProtKB-KW"/>
</dbReference>
<dbReference type="eggNOG" id="COG1143">
    <property type="taxonomic scope" value="Bacteria"/>
</dbReference>
<evidence type="ECO:0000313" key="5">
    <source>
        <dbReference type="EMBL" id="KHE92318.1"/>
    </source>
</evidence>
<dbReference type="Proteomes" id="UP000030652">
    <property type="component" value="Unassembled WGS sequence"/>
</dbReference>
<evidence type="ECO:0000313" key="6">
    <source>
        <dbReference type="Proteomes" id="UP000030652"/>
    </source>
</evidence>
<dbReference type="InterPro" id="IPR017896">
    <property type="entry name" value="4Fe4S_Fe-S-bd"/>
</dbReference>
<sequence length="281" mass="32682">MIEELRKKAEELLKNGTVKVVFGYGEGSTPERTRPVFITKPEDVNKLTWNKYCVYNLTTYLKRQETRKLGKPALILKGCDARTIIVLLKECQIKREDVYIIGVTCDGVGDPLATKCEACDVHTPLIYDDLVGEKRENKEVPFEERYAELDEYEKLGEKEKWEFWQKQFEKCIKCYACSNICPLCFCDRCIVEKNQPQWIDPSAHPRGNLSWNVTRAYHLAGRCINCEECQRVCPVDIPLNLLNKKLAKEAEKSFNYRPGYNIDDELAMSTYKEDDDQDFFK</sequence>
<keyword evidence="2" id="KW-0408">Iron</keyword>
<dbReference type="PROSITE" id="PS51379">
    <property type="entry name" value="4FE4S_FER_2"/>
    <property type="match status" value="2"/>
</dbReference>
<gene>
    <name evidence="5" type="ORF">SCABRO_01875</name>
</gene>
<proteinExistence type="predicted"/>
<organism evidence="5 6">
    <name type="scientific">Candidatus Scalindua brodae</name>
    <dbReference type="NCBI Taxonomy" id="237368"/>
    <lineage>
        <taxon>Bacteria</taxon>
        <taxon>Pseudomonadati</taxon>
        <taxon>Planctomycetota</taxon>
        <taxon>Candidatus Brocadiia</taxon>
        <taxon>Candidatus Brocadiales</taxon>
        <taxon>Candidatus Scalinduaceae</taxon>
        <taxon>Candidatus Scalindua</taxon>
    </lineage>
</organism>